<feature type="transmembrane region" description="Helical" evidence="1">
    <location>
        <begin position="26"/>
        <end position="49"/>
    </location>
</feature>
<sequence>MTNCVLLRNAEKHLFQFHSIVGNDSITAPVIAALAIGIVFVILFALFMTPMSAAITRERPPIQEFKRAEQLQEVQLFVKKYPDFTSGFSQNSTAITYHYEISRWGDADGDGYDESFRRLTLSATFEGNGFDIISKDATISGLKQIQIRCDAASIENRTLYNFIPPVYGEENVMNFLQSGRCIEFSTLHDDNNNDDDNKSYSPLTLTIEGFKSAYQAGKEIDFIVKVSGYGRLCTYPNVAIQNVNTKQVVWYSRSPIGYNCEPAHDINEEFHPRDIGINRGPLILNETGPYRLGASIQGEGRMMKYFEVVN</sequence>
<gene>
    <name evidence="2" type="ORF">NTE_00062</name>
</gene>
<evidence type="ECO:0000256" key="1">
    <source>
        <dbReference type="SAM" id="Phobius"/>
    </source>
</evidence>
<dbReference type="AlphaFoldDB" id="A0A075ML38"/>
<reference evidence="2 3" key="1">
    <citation type="journal article" date="2014" name="PLoS ONE">
        <title>Genome Sequence of Candidatus Nitrososphaera evergladensis from Group I.1b Enriched from Everglades Soil Reveals Novel Genomic Features of the Ammonia-Oxidizing Archaea.</title>
        <authorList>
            <person name="Zhalnina K.V."/>
            <person name="Dias R."/>
            <person name="Leonard M.T."/>
            <person name="Dorr de Quadros P."/>
            <person name="Camargo F.A."/>
            <person name="Drew J.C."/>
            <person name="Farmerie W.G."/>
            <person name="Daroub S.H."/>
            <person name="Triplett E.W."/>
        </authorList>
    </citation>
    <scope>NUCLEOTIDE SEQUENCE [LARGE SCALE GENOMIC DNA]</scope>
    <source>
        <strain evidence="2 3">SR1</strain>
    </source>
</reference>
<dbReference type="Proteomes" id="UP000028194">
    <property type="component" value="Chromosome"/>
</dbReference>
<proteinExistence type="predicted"/>
<protein>
    <submittedName>
        <fullName evidence="2">Uncharacterized protein</fullName>
    </submittedName>
</protein>
<keyword evidence="1" id="KW-1133">Transmembrane helix</keyword>
<accession>A0A075ML38</accession>
<keyword evidence="3" id="KW-1185">Reference proteome</keyword>
<dbReference type="STRING" id="1459636.NTE_00062"/>
<name>A0A075ML38_9ARCH</name>
<keyword evidence="1" id="KW-0812">Transmembrane</keyword>
<evidence type="ECO:0000313" key="2">
    <source>
        <dbReference type="EMBL" id="AIF82146.1"/>
    </source>
</evidence>
<organism evidence="2 3">
    <name type="scientific">Candidatus Nitrososphaera evergladensis SR1</name>
    <dbReference type="NCBI Taxonomy" id="1459636"/>
    <lineage>
        <taxon>Archaea</taxon>
        <taxon>Nitrososphaerota</taxon>
        <taxon>Nitrososphaeria</taxon>
        <taxon>Nitrososphaerales</taxon>
        <taxon>Nitrososphaeraceae</taxon>
        <taxon>Nitrososphaera</taxon>
    </lineage>
</organism>
<evidence type="ECO:0000313" key="3">
    <source>
        <dbReference type="Proteomes" id="UP000028194"/>
    </source>
</evidence>
<dbReference type="HOGENOM" id="CLU_896022_0_0_2"/>
<dbReference type="EMBL" id="CP007174">
    <property type="protein sequence ID" value="AIF82146.1"/>
    <property type="molecule type" value="Genomic_DNA"/>
</dbReference>
<keyword evidence="1" id="KW-0472">Membrane</keyword>
<dbReference type="KEGG" id="nev:NTE_00062"/>